<evidence type="ECO:0000256" key="5">
    <source>
        <dbReference type="ARBA" id="ARBA00022679"/>
    </source>
</evidence>
<evidence type="ECO:0000256" key="9">
    <source>
        <dbReference type="ARBA" id="ARBA00022786"/>
    </source>
</evidence>
<dbReference type="InterPro" id="IPR013083">
    <property type="entry name" value="Znf_RING/FYVE/PHD"/>
</dbReference>
<keyword evidence="10" id="KW-0862">Zinc</keyword>
<proteinExistence type="inferred from homology"/>
<evidence type="ECO:0000256" key="4">
    <source>
        <dbReference type="ARBA" id="ARBA00012483"/>
    </source>
</evidence>
<dbReference type="InterPro" id="IPR045899">
    <property type="entry name" value="ATL71-like"/>
</dbReference>
<comment type="subcellular location">
    <subcellularLocation>
        <location evidence="2">Membrane</location>
        <topology evidence="2">Single-pass membrane protein</topology>
    </subcellularLocation>
</comment>
<dbReference type="GO" id="GO:0008270">
    <property type="term" value="F:zinc ion binding"/>
    <property type="evidence" value="ECO:0007669"/>
    <property type="project" value="UniProtKB-KW"/>
</dbReference>
<dbReference type="Proteomes" id="UP000504609">
    <property type="component" value="Unplaced"/>
</dbReference>
<dbReference type="RefSeq" id="XP_022963187.1">
    <property type="nucleotide sequence ID" value="XM_023107419.1"/>
</dbReference>
<dbReference type="FunFam" id="3.30.40.10:FF:000187">
    <property type="entry name" value="E3 ubiquitin-protein ligase ATL6"/>
    <property type="match status" value="1"/>
</dbReference>
<dbReference type="KEGG" id="cmos:111463471"/>
<gene>
    <name evidence="18" type="primary">LOC111463471</name>
</gene>
<evidence type="ECO:0000256" key="2">
    <source>
        <dbReference type="ARBA" id="ARBA00004167"/>
    </source>
</evidence>
<evidence type="ECO:0000256" key="12">
    <source>
        <dbReference type="ARBA" id="ARBA00023136"/>
    </source>
</evidence>
<feature type="domain" description="RING-type" evidence="16">
    <location>
        <begin position="110"/>
        <end position="152"/>
    </location>
</feature>
<keyword evidence="6 15" id="KW-0812">Transmembrane</keyword>
<dbReference type="InterPro" id="IPR001841">
    <property type="entry name" value="Znf_RING"/>
</dbReference>
<dbReference type="GeneID" id="111463471"/>
<keyword evidence="5" id="KW-0808">Transferase</keyword>
<comment type="pathway">
    <text evidence="3">Protein modification; protein ubiquitination.</text>
</comment>
<comment type="catalytic activity">
    <reaction evidence="1">
        <text>S-ubiquitinyl-[E2 ubiquitin-conjugating enzyme]-L-cysteine + [acceptor protein]-L-lysine = [E2 ubiquitin-conjugating enzyme]-L-cysteine + N(6)-ubiquitinyl-[acceptor protein]-L-lysine.</text>
        <dbReference type="EC" id="2.3.2.27"/>
    </reaction>
</comment>
<accession>A0A6J1HEI7</accession>
<protein>
    <recommendedName>
        <fullName evidence="4">RING-type E3 ubiquitin transferase</fullName>
        <ecNumber evidence="4">2.3.2.27</ecNumber>
    </recommendedName>
</protein>
<evidence type="ECO:0000256" key="8">
    <source>
        <dbReference type="ARBA" id="ARBA00022771"/>
    </source>
</evidence>
<evidence type="ECO:0000256" key="1">
    <source>
        <dbReference type="ARBA" id="ARBA00000900"/>
    </source>
</evidence>
<comment type="similarity">
    <text evidence="13">Belongs to the RING-type zinc finger family. ATL subfamily.</text>
</comment>
<feature type="transmembrane region" description="Helical" evidence="15">
    <location>
        <begin position="20"/>
        <end position="43"/>
    </location>
</feature>
<evidence type="ECO:0000256" key="13">
    <source>
        <dbReference type="ARBA" id="ARBA00024209"/>
    </source>
</evidence>
<organism evidence="17 18">
    <name type="scientific">Cucurbita moschata</name>
    <name type="common">Winter crookneck squash</name>
    <name type="synonym">Cucurbita pepo var. moschata</name>
    <dbReference type="NCBI Taxonomy" id="3662"/>
    <lineage>
        <taxon>Eukaryota</taxon>
        <taxon>Viridiplantae</taxon>
        <taxon>Streptophyta</taxon>
        <taxon>Embryophyta</taxon>
        <taxon>Tracheophyta</taxon>
        <taxon>Spermatophyta</taxon>
        <taxon>Magnoliopsida</taxon>
        <taxon>eudicotyledons</taxon>
        <taxon>Gunneridae</taxon>
        <taxon>Pentapetalae</taxon>
        <taxon>rosids</taxon>
        <taxon>fabids</taxon>
        <taxon>Cucurbitales</taxon>
        <taxon>Cucurbitaceae</taxon>
        <taxon>Cucurbiteae</taxon>
        <taxon>Cucurbita</taxon>
    </lineage>
</organism>
<dbReference type="PANTHER" id="PTHR46719:SF7">
    <property type="entry name" value="RING-H2 FINGER PROTEIN ATL71-RELATED"/>
    <property type="match status" value="1"/>
</dbReference>
<evidence type="ECO:0000256" key="10">
    <source>
        <dbReference type="ARBA" id="ARBA00022833"/>
    </source>
</evidence>
<evidence type="ECO:0000313" key="17">
    <source>
        <dbReference type="Proteomes" id="UP000504609"/>
    </source>
</evidence>
<reference evidence="18" key="1">
    <citation type="submission" date="2025-08" db="UniProtKB">
        <authorList>
            <consortium name="RefSeq"/>
        </authorList>
    </citation>
    <scope>IDENTIFICATION</scope>
    <source>
        <tissue evidence="18">Young leaves</tissue>
    </source>
</reference>
<evidence type="ECO:0000313" key="18">
    <source>
        <dbReference type="RefSeq" id="XP_022963187.1"/>
    </source>
</evidence>
<dbReference type="SMART" id="SM00184">
    <property type="entry name" value="RING"/>
    <property type="match status" value="1"/>
</dbReference>
<dbReference type="AlphaFoldDB" id="A0A6J1HEI7"/>
<dbReference type="Pfam" id="PF13639">
    <property type="entry name" value="zf-RING_2"/>
    <property type="match status" value="1"/>
</dbReference>
<evidence type="ECO:0000256" key="3">
    <source>
        <dbReference type="ARBA" id="ARBA00004906"/>
    </source>
</evidence>
<evidence type="ECO:0000256" key="7">
    <source>
        <dbReference type="ARBA" id="ARBA00022723"/>
    </source>
</evidence>
<dbReference type="PANTHER" id="PTHR46719">
    <property type="entry name" value="TRANSCRIPTION FACTOR C2H2 FAMILY-RELATED"/>
    <property type="match status" value="1"/>
</dbReference>
<evidence type="ECO:0000256" key="11">
    <source>
        <dbReference type="ARBA" id="ARBA00022989"/>
    </source>
</evidence>
<dbReference type="CDD" id="cd16461">
    <property type="entry name" value="RING-H2_EL5-like"/>
    <property type="match status" value="1"/>
</dbReference>
<dbReference type="GO" id="GO:0016020">
    <property type="term" value="C:membrane"/>
    <property type="evidence" value="ECO:0007669"/>
    <property type="project" value="UniProtKB-SubCell"/>
</dbReference>
<sequence length="172" mass="18452">MNNGTDDGGGFLSSGNIGGYGYGIGVSLGLLILITTILLASYYCTRVVQSPTSGIQNNVNLSPPPPPRLAEEDAVVVVDIGIDQETIRNFPKLLYSEAKIQNNDSSASCCSICLADYKNSDVLRILPDCGHLFHLKCVDPWLRLHPTCPVCRTSPIPTPLSTPLAEQVPLAR</sequence>
<dbReference type="GO" id="GO:0061630">
    <property type="term" value="F:ubiquitin protein ligase activity"/>
    <property type="evidence" value="ECO:0007669"/>
    <property type="project" value="UniProtKB-EC"/>
</dbReference>
<keyword evidence="11 15" id="KW-1133">Transmembrane helix</keyword>
<evidence type="ECO:0000256" key="6">
    <source>
        <dbReference type="ARBA" id="ARBA00022692"/>
    </source>
</evidence>
<keyword evidence="8 14" id="KW-0863">Zinc-finger</keyword>
<evidence type="ECO:0000259" key="16">
    <source>
        <dbReference type="PROSITE" id="PS50089"/>
    </source>
</evidence>
<dbReference type="PROSITE" id="PS50089">
    <property type="entry name" value="ZF_RING_2"/>
    <property type="match status" value="1"/>
</dbReference>
<keyword evidence="17" id="KW-1185">Reference proteome</keyword>
<keyword evidence="9" id="KW-0833">Ubl conjugation pathway</keyword>
<dbReference type="EC" id="2.3.2.27" evidence="4"/>
<dbReference type="SUPFAM" id="SSF57850">
    <property type="entry name" value="RING/U-box"/>
    <property type="match status" value="1"/>
</dbReference>
<evidence type="ECO:0000256" key="15">
    <source>
        <dbReference type="SAM" id="Phobius"/>
    </source>
</evidence>
<keyword evidence="7" id="KW-0479">Metal-binding</keyword>
<dbReference type="Gene3D" id="3.30.40.10">
    <property type="entry name" value="Zinc/RING finger domain, C3HC4 (zinc finger)"/>
    <property type="match status" value="1"/>
</dbReference>
<keyword evidence="12 15" id="KW-0472">Membrane</keyword>
<evidence type="ECO:0000256" key="14">
    <source>
        <dbReference type="PROSITE-ProRule" id="PRU00175"/>
    </source>
</evidence>
<name>A0A6J1HEI7_CUCMO</name>